<feature type="coiled-coil region" evidence="1">
    <location>
        <begin position="18"/>
        <end position="54"/>
    </location>
</feature>
<evidence type="ECO:0000313" key="2">
    <source>
        <dbReference type="EMBL" id="SNV05179.1"/>
    </source>
</evidence>
<sequence length="642" mass="77314">MGNTNDSKEKVKARYKKSKEYIEINRDIEEEKDKKEDKKDINKLKNEIEGYVKTYLQYLFEGNLKRKEENNINLKITRKLMLLDYKYDAFAKVRKKALNLLPNQDKNIYLSNVDIVQFKKVTKDSLDNIVIEYKKDTTLLSFFTIFEKEYYLGLKLLAETKIKEVREIRNQIEDSVREYVQGTADEILSDTRKTYLVMKIVKNLIFLEKEYDFFAKQRLGALKILNYYNKKLTFYEAKSDGYVSLVKKILDSKVKEYKDTGEIYSFIIEFRKKYYNEMREAVVNLLNEENVQYKMRKSFVKKEIRILYKELFKNDKAFLRKVTKQLNDKKSFNYHTIKYFFVKNILLYIELPSENEEVNNNVYDYIRKEEIQKGTPKQEIEYLIKTRSKEDLEQLKKNVSDILNRFYSVDRGGDNNKYIYKAMKNKNALEEQLKNMKGIDINKLKDIELQMEAIETCLYKIQKVFEESLIVDIFEMNEDGKEYSILEHRALKQPSFEYAKEKFFSYIDIYENIKDKLSESSRTFFKYVFGYIILEFKRRGHDDVELFDYIKDETNFIEFYNKNIPDTENPNYIENATDKKYDLPNEKIVHKAIAFITDYLDIAYDTGRKHKNVVLKEMYKTIKSENTGLRYFRRFLEEDFLQ</sequence>
<gene>
    <name evidence="2" type="ORF">SAMEA4364220_02111</name>
</gene>
<proteinExistence type="predicted"/>
<dbReference type="RefSeq" id="WP_027890303.1">
    <property type="nucleotide sequence ID" value="NZ_LT906446.1"/>
</dbReference>
<keyword evidence="1" id="KW-0175">Coiled coil</keyword>
<name>A0A239U696_9FIRM</name>
<dbReference type="Proteomes" id="UP000215383">
    <property type="component" value="Chromosome 1"/>
</dbReference>
<dbReference type="GeneID" id="78508091"/>
<dbReference type="EMBL" id="LT906446">
    <property type="protein sequence ID" value="SNV05179.1"/>
    <property type="molecule type" value="Genomic_DNA"/>
</dbReference>
<keyword evidence="3" id="KW-1185">Reference proteome</keyword>
<evidence type="ECO:0000256" key="1">
    <source>
        <dbReference type="SAM" id="Coils"/>
    </source>
</evidence>
<reference evidence="2 3" key="1">
    <citation type="submission" date="2017-06" db="EMBL/GenBank/DDBJ databases">
        <authorList>
            <consortium name="Pathogen Informatics"/>
        </authorList>
    </citation>
    <scope>NUCLEOTIDE SEQUENCE [LARGE SCALE GENOMIC DNA]</scope>
    <source>
        <strain evidence="2 3">NCTC10570</strain>
    </source>
</reference>
<accession>A0A239U696</accession>
<dbReference type="AlphaFoldDB" id="A0A239U696"/>
<protein>
    <submittedName>
        <fullName evidence="2">Uncharacterized protein</fullName>
    </submittedName>
</protein>
<evidence type="ECO:0000313" key="3">
    <source>
        <dbReference type="Proteomes" id="UP000215383"/>
    </source>
</evidence>
<organism evidence="2 3">
    <name type="scientific">Megamonas hypermegale</name>
    <dbReference type="NCBI Taxonomy" id="158847"/>
    <lineage>
        <taxon>Bacteria</taxon>
        <taxon>Bacillati</taxon>
        <taxon>Bacillota</taxon>
        <taxon>Negativicutes</taxon>
        <taxon>Selenomonadales</taxon>
        <taxon>Selenomonadaceae</taxon>
        <taxon>Megamonas</taxon>
    </lineage>
</organism>